<protein>
    <submittedName>
        <fullName evidence="9">Uncharacterized protein DUF89</fullName>
    </submittedName>
</protein>
<dbReference type="SUPFAM" id="SSF111321">
    <property type="entry name" value="AF1104-like"/>
    <property type="match status" value="1"/>
</dbReference>
<keyword evidence="10" id="KW-1185">Reference proteome</keyword>
<dbReference type="InterPro" id="IPR002791">
    <property type="entry name" value="ARMT1-like_metal-bd"/>
</dbReference>
<dbReference type="Pfam" id="PF01937">
    <property type="entry name" value="ARMT1-like_dom"/>
    <property type="match status" value="1"/>
</dbReference>
<dbReference type="EMBL" id="QTTT01000001">
    <property type="protein sequence ID" value="REF00534.1"/>
    <property type="molecule type" value="Genomic_DNA"/>
</dbReference>
<evidence type="ECO:0000256" key="1">
    <source>
        <dbReference type="ARBA" id="ARBA00001326"/>
    </source>
</evidence>
<evidence type="ECO:0000313" key="10">
    <source>
        <dbReference type="Proteomes" id="UP000256661"/>
    </source>
</evidence>
<dbReference type="Gene3D" id="3.40.50.10880">
    <property type="entry name" value="Uncharacterised protein PF01937, DUF89, domain 3"/>
    <property type="match status" value="1"/>
</dbReference>
<gene>
    <name evidence="9" type="ORF">DFJ69_6081</name>
</gene>
<dbReference type="PANTHER" id="PTHR12260:SF6">
    <property type="entry name" value="DAMAGE-CONTROL PHOSPHATASE ARMT1"/>
    <property type="match status" value="1"/>
</dbReference>
<comment type="cofactor">
    <cofactor evidence="2">
        <name>Mn(2+)</name>
        <dbReference type="ChEBI" id="CHEBI:29035"/>
    </cofactor>
</comment>
<feature type="domain" description="Damage-control phosphatase ARMT1-like metal-binding" evidence="8">
    <location>
        <begin position="28"/>
        <end position="368"/>
    </location>
</feature>
<dbReference type="AlphaFoldDB" id="A0A3D9T2E7"/>
<keyword evidence="4" id="KW-0479">Metal-binding</keyword>
<evidence type="ECO:0000256" key="3">
    <source>
        <dbReference type="ARBA" id="ARBA00009519"/>
    </source>
</evidence>
<evidence type="ECO:0000313" key="9">
    <source>
        <dbReference type="EMBL" id="REF00534.1"/>
    </source>
</evidence>
<keyword evidence="5" id="KW-0378">Hydrolase</keyword>
<evidence type="ECO:0000256" key="7">
    <source>
        <dbReference type="ARBA" id="ARBA00048809"/>
    </source>
</evidence>
<comment type="catalytic activity">
    <reaction evidence="1">
        <text>beta-D-fructose 1-phosphate + H2O = D-fructose + phosphate</text>
        <dbReference type="Rhea" id="RHEA:35603"/>
        <dbReference type="ChEBI" id="CHEBI:15377"/>
        <dbReference type="ChEBI" id="CHEBI:37721"/>
        <dbReference type="ChEBI" id="CHEBI:43474"/>
        <dbReference type="ChEBI" id="CHEBI:138881"/>
    </reaction>
</comment>
<sequence>MPAHEQPDGLPPELLNNDPDGFAWGVWHDRTPKLIAQIKDAHPYGPAQRETMDALWDEISTGRMQPLKSGAHDHDLWAAWGVEFFGKPWLDTPFLWSESYFYRRVLDAVDYFTPGPWRGLDPFEPMKAAELSDPTLETDLQALNELDLLPPAGQGQAKLLASLWGNRADLGFRIGKQSGSLHPETEGLISDHSAQLWRHLGPNAHVAIVADNAGRELLADLVLIDHLLEHHLAASVSLHLKPHPYYVSDATTADYATCLRRLSQTSGAATTIASRLKNAAAKGRLTIDTHDFYCAPWSFHQMPNDLAARIKTASLALLKGDLNYRRLVGDRTWPATTRFADVTDYFPSQVAALRTLKSDVVVGIDKETETKLDASSQEWRTDGIHGLIQQAAGSQYPKVHQPKDSCSLGSGVE</sequence>
<comment type="similarity">
    <text evidence="3">Belongs to the damage-control phosphatase family. Sugar phosphate phosphatase III subfamily.</text>
</comment>
<dbReference type="PANTHER" id="PTHR12260">
    <property type="entry name" value="DAMAGE-CONTROL PHOSPHATASE ARMT1"/>
    <property type="match status" value="1"/>
</dbReference>
<name>A0A3D9T2E7_9ACTN</name>
<organism evidence="9 10">
    <name type="scientific">Thermomonospora umbrina</name>
    <dbReference type="NCBI Taxonomy" id="111806"/>
    <lineage>
        <taxon>Bacteria</taxon>
        <taxon>Bacillati</taxon>
        <taxon>Actinomycetota</taxon>
        <taxon>Actinomycetes</taxon>
        <taxon>Streptosporangiales</taxon>
        <taxon>Thermomonosporaceae</taxon>
        <taxon>Thermomonospora</taxon>
    </lineage>
</organism>
<dbReference type="GO" id="GO:0006974">
    <property type="term" value="P:DNA damage response"/>
    <property type="evidence" value="ECO:0007669"/>
    <property type="project" value="TreeGrafter"/>
</dbReference>
<evidence type="ECO:0000256" key="4">
    <source>
        <dbReference type="ARBA" id="ARBA00022723"/>
    </source>
</evidence>
<dbReference type="RefSeq" id="WP_245974632.1">
    <property type="nucleotide sequence ID" value="NZ_QTTT01000001.1"/>
</dbReference>
<accession>A0A3D9T2E7</accession>
<reference evidence="9 10" key="1">
    <citation type="submission" date="2018-08" db="EMBL/GenBank/DDBJ databases">
        <title>Sequencing the genomes of 1000 actinobacteria strains.</title>
        <authorList>
            <person name="Klenk H.-P."/>
        </authorList>
    </citation>
    <scope>NUCLEOTIDE SEQUENCE [LARGE SCALE GENOMIC DNA]</scope>
    <source>
        <strain evidence="9 10">DSM 43927</strain>
    </source>
</reference>
<comment type="catalytic activity">
    <reaction evidence="7">
        <text>beta-D-fructose 6-phosphate = dihydroxyacetone + D-glyceraldehyde 3-phosphate</text>
        <dbReference type="Rhea" id="RHEA:28002"/>
        <dbReference type="ChEBI" id="CHEBI:16016"/>
        <dbReference type="ChEBI" id="CHEBI:57634"/>
        <dbReference type="ChEBI" id="CHEBI:59776"/>
    </reaction>
</comment>
<evidence type="ECO:0000256" key="2">
    <source>
        <dbReference type="ARBA" id="ARBA00001936"/>
    </source>
</evidence>
<evidence type="ECO:0000256" key="5">
    <source>
        <dbReference type="ARBA" id="ARBA00022801"/>
    </source>
</evidence>
<evidence type="ECO:0000259" key="8">
    <source>
        <dbReference type="Pfam" id="PF01937"/>
    </source>
</evidence>
<evidence type="ECO:0000256" key="6">
    <source>
        <dbReference type="ARBA" id="ARBA00023211"/>
    </source>
</evidence>
<dbReference type="GO" id="GO:0016791">
    <property type="term" value="F:phosphatase activity"/>
    <property type="evidence" value="ECO:0007669"/>
    <property type="project" value="TreeGrafter"/>
</dbReference>
<dbReference type="InterPro" id="IPR039763">
    <property type="entry name" value="ARMT1"/>
</dbReference>
<keyword evidence="6" id="KW-0464">Manganese</keyword>
<dbReference type="GO" id="GO:0046872">
    <property type="term" value="F:metal ion binding"/>
    <property type="evidence" value="ECO:0007669"/>
    <property type="project" value="UniProtKB-KW"/>
</dbReference>
<comment type="caution">
    <text evidence="9">The sequence shown here is derived from an EMBL/GenBank/DDBJ whole genome shotgun (WGS) entry which is preliminary data.</text>
</comment>
<dbReference type="InterPro" id="IPR036075">
    <property type="entry name" value="ARMT-1-like_metal-bd_sf"/>
</dbReference>
<dbReference type="Proteomes" id="UP000256661">
    <property type="component" value="Unassembled WGS sequence"/>
</dbReference>
<proteinExistence type="inferred from homology"/>